<dbReference type="EMBL" id="CP012109">
    <property type="protein sequence ID" value="AKQ64692.1"/>
    <property type="molecule type" value="Genomic_DNA"/>
</dbReference>
<dbReference type="AlphaFoldDB" id="A0A0H4X9X9"/>
<keyword evidence="3" id="KW-1185">Reference proteome</keyword>
<name>A0A0H4X9X9_9BACT</name>
<dbReference type="InterPro" id="IPR016181">
    <property type="entry name" value="Acyl_CoA_acyltransferase"/>
</dbReference>
<dbReference type="Pfam" id="PF13302">
    <property type="entry name" value="Acetyltransf_3"/>
    <property type="match status" value="1"/>
</dbReference>
<dbReference type="eggNOG" id="COG1670">
    <property type="taxonomic scope" value="Bacteria"/>
</dbReference>
<dbReference type="RefSeq" id="WP_002634602.1">
    <property type="nucleotide sequence ID" value="NZ_CP012109.1"/>
</dbReference>
<dbReference type="KEGG" id="mym:A176_001604"/>
<dbReference type="STRING" id="1297742.A176_001604"/>
<gene>
    <name evidence="2" type="ORF">A176_001604</name>
</gene>
<dbReference type="InterPro" id="IPR051531">
    <property type="entry name" value="N-acetyltransferase"/>
</dbReference>
<evidence type="ECO:0000313" key="2">
    <source>
        <dbReference type="EMBL" id="AKQ64692.1"/>
    </source>
</evidence>
<dbReference type="Proteomes" id="UP000009026">
    <property type="component" value="Chromosome"/>
</dbReference>
<dbReference type="PROSITE" id="PS51186">
    <property type="entry name" value="GNAT"/>
    <property type="match status" value="1"/>
</dbReference>
<dbReference type="InterPro" id="IPR000182">
    <property type="entry name" value="GNAT_dom"/>
</dbReference>
<accession>A0A0H4X9X9</accession>
<reference evidence="2 3" key="1">
    <citation type="journal article" date="2016" name="PLoS ONE">
        <title>Complete Genome Sequence and Comparative Genomics of a Novel Myxobacterium Myxococcus hansupus.</title>
        <authorList>
            <person name="Sharma G."/>
            <person name="Narwani T."/>
            <person name="Subramanian S."/>
        </authorList>
    </citation>
    <scope>NUCLEOTIDE SEQUENCE [LARGE SCALE GENOMIC DNA]</scope>
    <source>
        <strain evidence="3">mixupus</strain>
    </source>
</reference>
<dbReference type="SUPFAM" id="SSF55729">
    <property type="entry name" value="Acyl-CoA N-acyltransferases (Nat)"/>
    <property type="match status" value="1"/>
</dbReference>
<evidence type="ECO:0000313" key="3">
    <source>
        <dbReference type="Proteomes" id="UP000009026"/>
    </source>
</evidence>
<organism evidence="2 3">
    <name type="scientific">Pseudomyxococcus hansupus</name>
    <dbReference type="NCBI Taxonomy" id="1297742"/>
    <lineage>
        <taxon>Bacteria</taxon>
        <taxon>Pseudomonadati</taxon>
        <taxon>Myxococcota</taxon>
        <taxon>Myxococcia</taxon>
        <taxon>Myxococcales</taxon>
        <taxon>Cystobacterineae</taxon>
        <taxon>Myxococcaceae</taxon>
        <taxon>Pseudomyxococcus</taxon>
    </lineage>
</organism>
<keyword evidence="2" id="KW-0808">Transferase</keyword>
<proteinExistence type="predicted"/>
<dbReference type="OrthoDB" id="6293260at2"/>
<protein>
    <submittedName>
        <fullName evidence="2">Acetyltransferase, GNAT family</fullName>
    </submittedName>
</protein>
<evidence type="ECO:0000259" key="1">
    <source>
        <dbReference type="PROSITE" id="PS51186"/>
    </source>
</evidence>
<feature type="domain" description="N-acetyltransferase" evidence="1">
    <location>
        <begin position="14"/>
        <end position="176"/>
    </location>
</feature>
<dbReference type="Gene3D" id="3.40.630.30">
    <property type="match status" value="1"/>
</dbReference>
<dbReference type="GO" id="GO:0016747">
    <property type="term" value="F:acyltransferase activity, transferring groups other than amino-acyl groups"/>
    <property type="evidence" value="ECO:0007669"/>
    <property type="project" value="InterPro"/>
</dbReference>
<dbReference type="PANTHER" id="PTHR43792:SF16">
    <property type="entry name" value="N-ACETYLTRANSFERASE DOMAIN-CONTAINING PROTEIN"/>
    <property type="match status" value="1"/>
</dbReference>
<dbReference type="PANTHER" id="PTHR43792">
    <property type="entry name" value="GNAT FAMILY, PUTATIVE (AFU_ORTHOLOGUE AFUA_3G00765)-RELATED-RELATED"/>
    <property type="match status" value="1"/>
</dbReference>
<sequence>MTATHIPLIETERLVLQGHRLEDFEDCFAMWADPAVVRFISGKPSTREEMWSRLLRYVGHWTLLGYGFWVVREKGTGRLVGEVGLGDFHRNMQPPLSSAVEAGWVLASGTHGKGYATEAVRAALAWADAHLRPERVACIIAPENTASLRVASKCGFRPTGQGVYMGQPTLMFERVAATAPGTR</sequence>
<dbReference type="PATRIC" id="fig|1297742.4.peg.1620"/>